<feature type="region of interest" description="Disordered" evidence="1">
    <location>
        <begin position="83"/>
        <end position="137"/>
    </location>
</feature>
<dbReference type="RefSeq" id="WP_184698637.1">
    <property type="nucleotide sequence ID" value="NZ_BAABEG010000001.1"/>
</dbReference>
<comment type="caution">
    <text evidence="2">The sequence shown here is derived from an EMBL/GenBank/DDBJ whole genome shotgun (WGS) entry which is preliminary data.</text>
</comment>
<gene>
    <name evidence="2" type="ORF">GGR00_001302</name>
</gene>
<protein>
    <submittedName>
        <fullName evidence="2">5-methylcytosine-specific restriction endonuclease McrA</fullName>
    </submittedName>
</protein>
<dbReference type="Proteomes" id="UP000536262">
    <property type="component" value="Unassembled WGS sequence"/>
</dbReference>
<dbReference type="Gene3D" id="1.10.30.50">
    <property type="match status" value="1"/>
</dbReference>
<dbReference type="AlphaFoldDB" id="A0A7X0KJY7"/>
<evidence type="ECO:0000313" key="3">
    <source>
        <dbReference type="Proteomes" id="UP000536262"/>
    </source>
</evidence>
<evidence type="ECO:0000256" key="1">
    <source>
        <dbReference type="SAM" id="MobiDB-lite"/>
    </source>
</evidence>
<organism evidence="2 3">
    <name type="scientific">Aminobacter aganoensis</name>
    <dbReference type="NCBI Taxonomy" id="83264"/>
    <lineage>
        <taxon>Bacteria</taxon>
        <taxon>Pseudomonadati</taxon>
        <taxon>Pseudomonadota</taxon>
        <taxon>Alphaproteobacteria</taxon>
        <taxon>Hyphomicrobiales</taxon>
        <taxon>Phyllobacteriaceae</taxon>
        <taxon>Aminobacter</taxon>
    </lineage>
</organism>
<name>A0A7X0KJY7_9HYPH</name>
<evidence type="ECO:0000313" key="2">
    <source>
        <dbReference type="EMBL" id="MBB6353534.1"/>
    </source>
</evidence>
<accession>A0A7X0KJY7</accession>
<keyword evidence="3" id="KW-1185">Reference proteome</keyword>
<keyword evidence="2" id="KW-0378">Hydrolase</keyword>
<dbReference type="EMBL" id="JACHOU010000002">
    <property type="protein sequence ID" value="MBB6353534.1"/>
    <property type="molecule type" value="Genomic_DNA"/>
</dbReference>
<keyword evidence="2" id="KW-0540">Nuclease</keyword>
<sequence length="137" mass="15052">MARTVSEWIGKTDDSAPSEACKRRIVAKQDGACALTGRPFTPQDRPQFDHKVPLWLGGENRERNLHAIIDEAHKAKTKAEATVRAQVNARQSSHLGLKAPPKRKIASPPKPPKPKADKLAMPNPRLLFAPARTPSNV</sequence>
<reference evidence="2 3" key="1">
    <citation type="submission" date="2020-08" db="EMBL/GenBank/DDBJ databases">
        <title>Genomic Encyclopedia of Type Strains, Phase IV (KMG-IV): sequencing the most valuable type-strain genomes for metagenomic binning, comparative biology and taxonomic classification.</title>
        <authorList>
            <person name="Goeker M."/>
        </authorList>
    </citation>
    <scope>NUCLEOTIDE SEQUENCE [LARGE SCALE GENOMIC DNA]</scope>
    <source>
        <strain evidence="2 3">DSM 7051</strain>
    </source>
</reference>
<proteinExistence type="predicted"/>
<keyword evidence="2" id="KW-0255">Endonuclease</keyword>
<dbReference type="GO" id="GO:0004519">
    <property type="term" value="F:endonuclease activity"/>
    <property type="evidence" value="ECO:0007669"/>
    <property type="project" value="UniProtKB-KW"/>
</dbReference>